<dbReference type="InterPro" id="IPR045967">
    <property type="entry name" value="HAM1-like_N"/>
</dbReference>
<feature type="domain" description="HAM1-like N-terminal" evidence="4">
    <location>
        <begin position="16"/>
        <end position="710"/>
    </location>
</feature>
<gene>
    <name evidence="5" type="ORF">HYPSUDRAFT_164936</name>
</gene>
<protein>
    <submittedName>
        <fullName evidence="5">Uncharacterized protein</fullName>
    </submittedName>
</protein>
<dbReference type="STRING" id="945553.A0A0D2L544"/>
<evidence type="ECO:0000259" key="4">
    <source>
        <dbReference type="Pfam" id="PF19343"/>
    </source>
</evidence>
<feature type="coiled-coil region" evidence="1">
    <location>
        <begin position="300"/>
        <end position="350"/>
    </location>
</feature>
<proteinExistence type="predicted"/>
<dbReference type="PANTHER" id="PTHR31138">
    <property type="entry name" value="CHROMOSOME 19, WHOLE GENOME SHOTGUN SEQUENCE"/>
    <property type="match status" value="1"/>
</dbReference>
<evidence type="ECO:0000313" key="5">
    <source>
        <dbReference type="EMBL" id="KJA22012.1"/>
    </source>
</evidence>
<dbReference type="OMA" id="HDEETHR"/>
<evidence type="ECO:0000256" key="1">
    <source>
        <dbReference type="SAM" id="Coils"/>
    </source>
</evidence>
<organism evidence="5 6">
    <name type="scientific">Hypholoma sublateritium (strain FD-334 SS-4)</name>
    <dbReference type="NCBI Taxonomy" id="945553"/>
    <lineage>
        <taxon>Eukaryota</taxon>
        <taxon>Fungi</taxon>
        <taxon>Dikarya</taxon>
        <taxon>Basidiomycota</taxon>
        <taxon>Agaricomycotina</taxon>
        <taxon>Agaricomycetes</taxon>
        <taxon>Agaricomycetidae</taxon>
        <taxon>Agaricales</taxon>
        <taxon>Agaricineae</taxon>
        <taxon>Strophariaceae</taxon>
        <taxon>Hypholoma</taxon>
    </lineage>
</organism>
<dbReference type="OrthoDB" id="19394at2759"/>
<reference evidence="6" key="1">
    <citation type="submission" date="2014-04" db="EMBL/GenBank/DDBJ databases">
        <title>Evolutionary Origins and Diversification of the Mycorrhizal Mutualists.</title>
        <authorList>
            <consortium name="DOE Joint Genome Institute"/>
            <consortium name="Mycorrhizal Genomics Consortium"/>
            <person name="Kohler A."/>
            <person name="Kuo A."/>
            <person name="Nagy L.G."/>
            <person name="Floudas D."/>
            <person name="Copeland A."/>
            <person name="Barry K.W."/>
            <person name="Cichocki N."/>
            <person name="Veneault-Fourrey C."/>
            <person name="LaButti K."/>
            <person name="Lindquist E.A."/>
            <person name="Lipzen A."/>
            <person name="Lundell T."/>
            <person name="Morin E."/>
            <person name="Murat C."/>
            <person name="Riley R."/>
            <person name="Ohm R."/>
            <person name="Sun H."/>
            <person name="Tunlid A."/>
            <person name="Henrissat B."/>
            <person name="Grigoriev I.V."/>
            <person name="Hibbett D.S."/>
            <person name="Martin F."/>
        </authorList>
    </citation>
    <scope>NUCLEOTIDE SEQUENCE [LARGE SCALE GENOMIC DNA]</scope>
    <source>
        <strain evidence="6">FD-334 SS-4</strain>
    </source>
</reference>
<keyword evidence="6" id="KW-1185">Reference proteome</keyword>
<evidence type="ECO:0000313" key="6">
    <source>
        <dbReference type="Proteomes" id="UP000054270"/>
    </source>
</evidence>
<dbReference type="Pfam" id="PF19343">
    <property type="entry name" value="HAM1_N"/>
    <property type="match status" value="1"/>
</dbReference>
<name>A0A0D2L544_HYPSF</name>
<accession>A0A0D2L544</accession>
<evidence type="ECO:0000259" key="3">
    <source>
        <dbReference type="Pfam" id="PF14613"/>
    </source>
</evidence>
<sequence length="895" mass="98163">MSTLPAAQKHISASPTKGSVTAPTQPDLKDRDVDRKARSLFSTAYIRMYGVVDALRHGKLPSNAQVDAFLSSLLTRSPTIAGTTTTTTATPVTTNAASPAPSTIALLSPGGKQLTQDLKAIVETLRALVTAKNGDERVQALIARLHDVRVEDLKVQINNATETTGPGADKVVQDRDHALKHLRTLLSLLVTNVEARKLLTDFSLLGRDLLARGAVHAAEMIRPDEERLAGVDQSAPADAFIDPNEASGPTSDALPDSVNATSGDVAQRVHAGDLPGAKDVLQGSTQGVRDDTQTRAAETVMELKSDVIEEQEELEEAEKEGDEVKVEEKKRGMKERMRALKDNVKGLSDRVPDKHKDLARDKVERGKQFLNEEYLPKDRRDQFVYRGKKVIMECQKHDDYQESVTWLLAFIEEYAGHGRNAAGTGKDHVGGITDDPTISQCFEDIRVVLERFADGKSLNIIKEAVDAMADDARRDQELKEWWQSVDAYIRKVLLEPGYVIEPDCNRQGKILRENGRQFFDDKYKEHFDNLFGSVAEWAKGWKEDPINKKFGEDWAKLAKDLVFDSEGKLAFKRELWDDVRSVLLPAFIERVGYIPIPRIEYTDDSLDLVVENLTLEGRNLFPNIIGVESHNHFRFSPYGAIVRDIKHGRQAHDEETHRVRITLEQMQADMRDVRFVYRKKSGVVRMRDEGVADVLLGGSGLSITIDLATSPSSPSLLAAPKVNVSIDSLKFAIRDSNHDFLYKTLKPLATLLVKRQLEKAVGEAVALAVGVVEEGVGRVLAGLSNMAGAAKTQAAADKNGEVSPVSAGGAVAAKASASPTRAPPGPAAARVASIASNESKKNAQFKVVTDPRQSMLASDGQQEGWMNKIVEAKTVARGAGTLDEANWRSEAFTLN</sequence>
<feature type="region of interest" description="Disordered" evidence="2">
    <location>
        <begin position="1"/>
        <end position="34"/>
    </location>
</feature>
<dbReference type="Proteomes" id="UP000054270">
    <property type="component" value="Unassembled WGS sequence"/>
</dbReference>
<evidence type="ECO:0000256" key="2">
    <source>
        <dbReference type="SAM" id="MobiDB-lite"/>
    </source>
</evidence>
<dbReference type="InterPro" id="IPR027842">
    <property type="entry name" value="HAM1-like_C"/>
</dbReference>
<dbReference type="AlphaFoldDB" id="A0A0D2L544"/>
<feature type="domain" description="HAM1-like C-terminal" evidence="3">
    <location>
        <begin position="724"/>
        <end position="894"/>
    </location>
</feature>
<keyword evidence="1" id="KW-0175">Coiled coil</keyword>
<feature type="region of interest" description="Disordered" evidence="2">
    <location>
        <begin position="238"/>
        <end position="259"/>
    </location>
</feature>
<dbReference type="EMBL" id="KN817553">
    <property type="protein sequence ID" value="KJA22012.1"/>
    <property type="molecule type" value="Genomic_DNA"/>
</dbReference>
<dbReference type="PANTHER" id="PTHR31138:SF1">
    <property type="entry name" value="PDZ DOMAIN-CONTAINING PROTEIN"/>
    <property type="match status" value="1"/>
</dbReference>
<dbReference type="Gene3D" id="3.15.10.10">
    <property type="entry name" value="Bactericidal permeability-increasing protein, domain 1"/>
    <property type="match status" value="1"/>
</dbReference>
<feature type="compositionally biased region" description="Polar residues" evidence="2">
    <location>
        <begin position="1"/>
        <end position="24"/>
    </location>
</feature>
<dbReference type="Pfam" id="PF14613">
    <property type="entry name" value="HAM1_C"/>
    <property type="match status" value="1"/>
</dbReference>